<sequence>MVDNLNLRKNCGKPLFQPRAECSMLSISAIEKFGACAAGLQSRHRIYGKSKLHRSSEENSGIQIPSPCPGGMCSAFTLDCTMTLETSCAL</sequence>
<evidence type="ECO:0000313" key="2">
    <source>
        <dbReference type="Proteomes" id="UP000269019"/>
    </source>
</evidence>
<evidence type="ECO:0000313" key="1">
    <source>
        <dbReference type="EMBL" id="AZA14171.1"/>
    </source>
</evidence>
<keyword evidence="2" id="KW-1185">Reference proteome</keyword>
<dbReference type="Proteomes" id="UP000269019">
    <property type="component" value="Chromosome"/>
</dbReference>
<name>A0A3G6J7S7_9CORY</name>
<organism evidence="1 2">
    <name type="scientific">Corynebacterium choanae</name>
    <dbReference type="NCBI Taxonomy" id="1862358"/>
    <lineage>
        <taxon>Bacteria</taxon>
        <taxon>Bacillati</taxon>
        <taxon>Actinomycetota</taxon>
        <taxon>Actinomycetes</taxon>
        <taxon>Mycobacteriales</taxon>
        <taxon>Corynebacteriaceae</taxon>
        <taxon>Corynebacterium</taxon>
    </lineage>
</organism>
<dbReference type="EMBL" id="CP033896">
    <property type="protein sequence ID" value="AZA14171.1"/>
    <property type="molecule type" value="Genomic_DNA"/>
</dbReference>
<protein>
    <submittedName>
        <fullName evidence="1">Uncharacterized protein</fullName>
    </submittedName>
</protein>
<proteinExistence type="predicted"/>
<accession>A0A3G6J7S7</accession>
<gene>
    <name evidence="1" type="ORF">CCHOA_08940</name>
</gene>
<reference evidence="1 2" key="1">
    <citation type="submission" date="2018-11" db="EMBL/GenBank/DDBJ databases">
        <authorList>
            <person name="Kleinhagauer T."/>
            <person name="Glaeser S.P."/>
            <person name="Spergser J."/>
            <person name="Ruckert C."/>
            <person name="Kaempfer P."/>
            <person name="Busse H.-J."/>
        </authorList>
    </citation>
    <scope>NUCLEOTIDE SEQUENCE [LARGE SCALE GENOMIC DNA]</scope>
    <source>
        <strain evidence="1 2">200CH</strain>
    </source>
</reference>
<dbReference type="KEGG" id="ccho:CCHOA_08940"/>
<dbReference type="AlphaFoldDB" id="A0A3G6J7S7"/>